<keyword evidence="1" id="KW-1133">Transmembrane helix</keyword>
<dbReference type="AlphaFoldDB" id="A0AA96ZTR2"/>
<gene>
    <name evidence="2" type="ORF">MmiHf6_08190</name>
</gene>
<evidence type="ECO:0000256" key="1">
    <source>
        <dbReference type="SAM" id="Phobius"/>
    </source>
</evidence>
<dbReference type="RefSeq" id="WP_316558536.1">
    <property type="nucleotide sequence ID" value="NZ_CP131059.1"/>
</dbReference>
<keyword evidence="3" id="KW-1185">Reference proteome</keyword>
<name>A0AA96ZTR2_9EURY</name>
<dbReference type="EMBL" id="CP131059">
    <property type="protein sequence ID" value="WNY23511.1"/>
    <property type="molecule type" value="Genomic_DNA"/>
</dbReference>
<feature type="transmembrane region" description="Helical" evidence="1">
    <location>
        <begin position="55"/>
        <end position="76"/>
    </location>
</feature>
<sequence>MTEIISERMKIVRIVEKICAVFLLLFVFCTAAVFLASVFEINIEIPNSILFVLKWGLIISLILLIITAAIEFVTALKQKQ</sequence>
<accession>A0AA96ZTR2</accession>
<feature type="transmembrane region" description="Helical" evidence="1">
    <location>
        <begin position="21"/>
        <end position="43"/>
    </location>
</feature>
<keyword evidence="1" id="KW-0812">Transmembrane</keyword>
<organism evidence="2 3">
    <name type="scientific">Methanimicrococcus hongohii</name>
    <dbReference type="NCBI Taxonomy" id="3028295"/>
    <lineage>
        <taxon>Archaea</taxon>
        <taxon>Methanobacteriati</taxon>
        <taxon>Methanobacteriota</taxon>
        <taxon>Stenosarchaea group</taxon>
        <taxon>Methanomicrobia</taxon>
        <taxon>Methanosarcinales</taxon>
        <taxon>Methanosarcinaceae</taxon>
        <taxon>Methanimicrococcus</taxon>
    </lineage>
</organism>
<dbReference type="KEGG" id="mehf:MmiHf6_08190"/>
<keyword evidence="1" id="KW-0472">Membrane</keyword>
<dbReference type="Proteomes" id="UP001302978">
    <property type="component" value="Chromosome"/>
</dbReference>
<protein>
    <submittedName>
        <fullName evidence="2">Uncharacterized protein</fullName>
    </submittedName>
</protein>
<evidence type="ECO:0000313" key="2">
    <source>
        <dbReference type="EMBL" id="WNY23511.1"/>
    </source>
</evidence>
<dbReference type="GeneID" id="85195344"/>
<proteinExistence type="predicted"/>
<evidence type="ECO:0000313" key="3">
    <source>
        <dbReference type="Proteomes" id="UP001302978"/>
    </source>
</evidence>
<reference evidence="2 3" key="1">
    <citation type="submission" date="2023-07" db="EMBL/GenBank/DDBJ databases">
        <title>Closed genoem sequence of Methanomicrococcus sp. Hf6.</title>
        <authorList>
            <person name="Poehlein A."/>
            <person name="Protasov E."/>
            <person name="Platt K."/>
            <person name="Reeh H."/>
            <person name="Daniel R."/>
            <person name="Brune A."/>
        </authorList>
    </citation>
    <scope>NUCLEOTIDE SEQUENCE [LARGE SCALE GENOMIC DNA]</scope>
    <source>
        <strain evidence="2 3">Hf6</strain>
    </source>
</reference>